<name>A0A8C5LLA3_9ANUR</name>
<dbReference type="AlphaFoldDB" id="A0A8C5LLA3"/>
<organism evidence="2 3">
    <name type="scientific">Leptobrachium leishanense</name>
    <name type="common">Leishan spiny toad</name>
    <dbReference type="NCBI Taxonomy" id="445787"/>
    <lineage>
        <taxon>Eukaryota</taxon>
        <taxon>Metazoa</taxon>
        <taxon>Chordata</taxon>
        <taxon>Craniata</taxon>
        <taxon>Vertebrata</taxon>
        <taxon>Euteleostomi</taxon>
        <taxon>Amphibia</taxon>
        <taxon>Batrachia</taxon>
        <taxon>Anura</taxon>
        <taxon>Pelobatoidea</taxon>
        <taxon>Megophryidae</taxon>
        <taxon>Leptobrachium</taxon>
    </lineage>
</organism>
<dbReference type="PANTHER" id="PTHR11505">
    <property type="entry name" value="L1 TRANSPOSABLE ELEMENT-RELATED"/>
    <property type="match status" value="1"/>
</dbReference>
<feature type="compositionally biased region" description="Basic residues" evidence="1">
    <location>
        <begin position="326"/>
        <end position="338"/>
    </location>
</feature>
<proteinExistence type="predicted"/>
<evidence type="ECO:0000256" key="1">
    <source>
        <dbReference type="SAM" id="MobiDB-lite"/>
    </source>
</evidence>
<dbReference type="Proteomes" id="UP000694569">
    <property type="component" value="Unplaced"/>
</dbReference>
<dbReference type="OrthoDB" id="9909646at2759"/>
<evidence type="ECO:0000313" key="3">
    <source>
        <dbReference type="Proteomes" id="UP000694569"/>
    </source>
</evidence>
<protein>
    <submittedName>
        <fullName evidence="2">Uncharacterized protein</fullName>
    </submittedName>
</protein>
<feature type="region of interest" description="Disordered" evidence="1">
    <location>
        <begin position="321"/>
        <end position="361"/>
    </location>
</feature>
<accession>A0A8C5LLA3</accession>
<reference evidence="2" key="1">
    <citation type="submission" date="2025-08" db="UniProtKB">
        <authorList>
            <consortium name="Ensembl"/>
        </authorList>
    </citation>
    <scope>IDENTIFICATION</scope>
</reference>
<evidence type="ECO:0000313" key="2">
    <source>
        <dbReference type="Ensembl" id="ENSLLEP00000001172.1"/>
    </source>
</evidence>
<feature type="region of interest" description="Disordered" evidence="1">
    <location>
        <begin position="1"/>
        <end position="54"/>
    </location>
</feature>
<dbReference type="Ensembl" id="ENSLLET00000001234.1">
    <property type="protein sequence ID" value="ENSLLEP00000001172.1"/>
    <property type="gene ID" value="ENSLLEG00000000774.1"/>
</dbReference>
<dbReference type="InterPro" id="IPR004244">
    <property type="entry name" value="Transposase_22"/>
</dbReference>
<dbReference type="GeneTree" id="ENSGT01150000287607"/>
<sequence length="361" mass="40105">MGRNKKNPEDSGMSGTPRKTTVGPLDNYLQPPASPPQEVRTTAGTEQTAPGANLSAADRVAELIAGLPTRDYVQTLLAAVQVSLNQDLAKVRKEMGALETRVQALETAASQTATTDGWRDPAEPLQASPVVTEVWRRLDDLENRSRRNNIRVRGARESITDLDAYLAHIFNTILADRVAYPSSFDRAHRALRPRPTDQAPPRDIICRVADYRLKQAIMTAARRRRIWELEGDRLEIFPDLAQSTLQARRALRPLTALLTSRAVTYRWSFPFALVATTDGVSASIRSMADVPNFLTSLGLPDVQIADWITLCEEPRVESRITTDRSRRQRWRSGNRRRTNSPASRTTGVPVGAAEIDPGHTI</sequence>
<dbReference type="Gene3D" id="3.30.70.1820">
    <property type="entry name" value="L1 transposable element, RRM domain"/>
    <property type="match status" value="1"/>
</dbReference>
<keyword evidence="3" id="KW-1185">Reference proteome</keyword>
<feature type="compositionally biased region" description="Polar residues" evidence="1">
    <location>
        <begin position="39"/>
        <end position="50"/>
    </location>
</feature>
<reference evidence="2" key="2">
    <citation type="submission" date="2025-09" db="UniProtKB">
        <authorList>
            <consortium name="Ensembl"/>
        </authorList>
    </citation>
    <scope>IDENTIFICATION</scope>
</reference>